<dbReference type="InterPro" id="IPR049326">
    <property type="entry name" value="Rhodopsin_dom_fungi"/>
</dbReference>
<evidence type="ECO:0000256" key="1">
    <source>
        <dbReference type="ARBA" id="ARBA00004141"/>
    </source>
</evidence>
<keyword evidence="10" id="KW-1185">Reference proteome</keyword>
<evidence type="ECO:0000313" key="9">
    <source>
        <dbReference type="EMBL" id="KAF3768032.1"/>
    </source>
</evidence>
<feature type="transmembrane region" description="Helical" evidence="7">
    <location>
        <begin position="97"/>
        <end position="116"/>
    </location>
</feature>
<feature type="compositionally biased region" description="Acidic residues" evidence="6">
    <location>
        <begin position="491"/>
        <end position="502"/>
    </location>
</feature>
<reference evidence="9" key="1">
    <citation type="journal article" date="2020" name="Phytopathology">
        <title>Genome sequence of the chestnut blight fungus Cryphonectria parasitica EP155: A fundamental resource for an archetypical invasive plant pathogen.</title>
        <authorList>
            <person name="Crouch J.A."/>
            <person name="Dawe A."/>
            <person name="Aerts A."/>
            <person name="Barry K."/>
            <person name="Churchill A.C.L."/>
            <person name="Grimwood J."/>
            <person name="Hillman B."/>
            <person name="Milgroom M.G."/>
            <person name="Pangilinan J."/>
            <person name="Smith M."/>
            <person name="Salamov A."/>
            <person name="Schmutz J."/>
            <person name="Yadav J."/>
            <person name="Grigoriev I.V."/>
            <person name="Nuss D."/>
        </authorList>
    </citation>
    <scope>NUCLEOTIDE SEQUENCE</scope>
    <source>
        <strain evidence="9">EP155</strain>
    </source>
</reference>
<evidence type="ECO:0000256" key="4">
    <source>
        <dbReference type="ARBA" id="ARBA00023136"/>
    </source>
</evidence>
<comment type="caution">
    <text evidence="9">The sequence shown here is derived from an EMBL/GenBank/DDBJ whole genome shotgun (WGS) entry which is preliminary data.</text>
</comment>
<feature type="region of interest" description="Disordered" evidence="6">
    <location>
        <begin position="364"/>
        <end position="437"/>
    </location>
</feature>
<evidence type="ECO:0000256" key="2">
    <source>
        <dbReference type="ARBA" id="ARBA00022692"/>
    </source>
</evidence>
<gene>
    <name evidence="9" type="ORF">M406DRAFT_338683</name>
</gene>
<feature type="domain" description="Rhodopsin" evidence="8">
    <location>
        <begin position="36"/>
        <end position="243"/>
    </location>
</feature>
<organism evidence="9 10">
    <name type="scientific">Cryphonectria parasitica (strain ATCC 38755 / EP155)</name>
    <dbReference type="NCBI Taxonomy" id="660469"/>
    <lineage>
        <taxon>Eukaryota</taxon>
        <taxon>Fungi</taxon>
        <taxon>Dikarya</taxon>
        <taxon>Ascomycota</taxon>
        <taxon>Pezizomycotina</taxon>
        <taxon>Sordariomycetes</taxon>
        <taxon>Sordariomycetidae</taxon>
        <taxon>Diaporthales</taxon>
        <taxon>Cryphonectriaceae</taxon>
        <taxon>Cryphonectria-Endothia species complex</taxon>
        <taxon>Cryphonectria</taxon>
    </lineage>
</organism>
<keyword evidence="3 7" id="KW-1133">Transmembrane helix</keyword>
<comment type="similarity">
    <text evidence="5">Belongs to the SAT4 family.</text>
</comment>
<dbReference type="Proteomes" id="UP000803844">
    <property type="component" value="Unassembled WGS sequence"/>
</dbReference>
<evidence type="ECO:0000259" key="8">
    <source>
        <dbReference type="Pfam" id="PF20684"/>
    </source>
</evidence>
<comment type="subcellular location">
    <subcellularLocation>
        <location evidence="1">Membrane</location>
        <topology evidence="1">Multi-pass membrane protein</topology>
    </subcellularLocation>
</comment>
<evidence type="ECO:0000313" key="10">
    <source>
        <dbReference type="Proteomes" id="UP000803844"/>
    </source>
</evidence>
<feature type="transmembrane region" description="Helical" evidence="7">
    <location>
        <begin position="221"/>
        <end position="239"/>
    </location>
</feature>
<dbReference type="EMBL" id="MU032346">
    <property type="protein sequence ID" value="KAF3768032.1"/>
    <property type="molecule type" value="Genomic_DNA"/>
</dbReference>
<evidence type="ECO:0000256" key="6">
    <source>
        <dbReference type="SAM" id="MobiDB-lite"/>
    </source>
</evidence>
<dbReference type="PANTHER" id="PTHR33048">
    <property type="entry name" value="PTH11-LIKE INTEGRAL MEMBRANE PROTEIN (AFU_ORTHOLOGUE AFUA_5G11245)"/>
    <property type="match status" value="1"/>
</dbReference>
<dbReference type="OrthoDB" id="5398233at2759"/>
<dbReference type="Pfam" id="PF20684">
    <property type="entry name" value="Fung_rhodopsin"/>
    <property type="match status" value="1"/>
</dbReference>
<dbReference type="InterPro" id="IPR052337">
    <property type="entry name" value="SAT4-like"/>
</dbReference>
<dbReference type="GeneID" id="63838501"/>
<dbReference type="RefSeq" id="XP_040778993.1">
    <property type="nucleotide sequence ID" value="XM_040921372.1"/>
</dbReference>
<accession>A0A9P5CRY7</accession>
<feature type="transmembrane region" description="Helical" evidence="7">
    <location>
        <begin position="136"/>
        <end position="156"/>
    </location>
</feature>
<feature type="transmembrane region" description="Helical" evidence="7">
    <location>
        <begin position="18"/>
        <end position="36"/>
    </location>
</feature>
<feature type="compositionally biased region" description="Basic and acidic residues" evidence="6">
    <location>
        <begin position="459"/>
        <end position="472"/>
    </location>
</feature>
<protein>
    <recommendedName>
        <fullName evidence="8">Rhodopsin domain-containing protein</fullName>
    </recommendedName>
</protein>
<feature type="region of interest" description="Disordered" evidence="6">
    <location>
        <begin position="292"/>
        <end position="311"/>
    </location>
</feature>
<keyword evidence="4 7" id="KW-0472">Membrane</keyword>
<proteinExistence type="inferred from homology"/>
<dbReference type="AlphaFoldDB" id="A0A9P5CRY7"/>
<dbReference type="GO" id="GO:0016020">
    <property type="term" value="C:membrane"/>
    <property type="evidence" value="ECO:0007669"/>
    <property type="project" value="UniProtKB-SubCell"/>
</dbReference>
<evidence type="ECO:0000256" key="3">
    <source>
        <dbReference type="ARBA" id="ARBA00022989"/>
    </source>
</evidence>
<feature type="compositionally biased region" description="Basic and acidic residues" evidence="6">
    <location>
        <begin position="294"/>
        <end position="305"/>
    </location>
</feature>
<feature type="region of interest" description="Disordered" evidence="6">
    <location>
        <begin position="454"/>
        <end position="540"/>
    </location>
</feature>
<feature type="compositionally biased region" description="Polar residues" evidence="6">
    <location>
        <begin position="404"/>
        <end position="423"/>
    </location>
</feature>
<feature type="transmembrane region" description="Helical" evidence="7">
    <location>
        <begin position="56"/>
        <end position="77"/>
    </location>
</feature>
<name>A0A9P5CRY7_CRYP1</name>
<evidence type="ECO:0000256" key="7">
    <source>
        <dbReference type="SAM" id="Phobius"/>
    </source>
</evidence>
<feature type="transmembrane region" description="Helical" evidence="7">
    <location>
        <begin position="183"/>
        <end position="209"/>
    </location>
</feature>
<evidence type="ECO:0000256" key="5">
    <source>
        <dbReference type="ARBA" id="ARBA00038359"/>
    </source>
</evidence>
<keyword evidence="2 7" id="KW-0812">Transmembrane</keyword>
<dbReference type="PANTHER" id="PTHR33048:SF19">
    <property type="entry name" value="MEMBRANE PROTEIN PTH11-LIKE, PUTATIVE (AFU_ORTHOLOGUE AFUA_1G14080)-RELATED"/>
    <property type="match status" value="1"/>
</dbReference>
<sequence length="540" mass="59580">MTLYSEAPDQLPWTSVKPTVLVCWWATLFSTIIILLRVTGRFVRSEMLFTEDKMAFFCLIPLYVRMGLVHAILLYGTNNVQVSGLLFSTDELWRRKIGSGLVLASRIFYAATLWMLKNTILEFFKRLTGLTWSKAYQSSVVAIRCVLIATFVAVLISDLAECRPFSHYWQVFPDPGGQCRQGYANLFTIGVCNVLTDLLLVVLPIPIILQSQMALTRKIQLILLFSMSLLPVIVTLYRLSRVIDDHGGQQLRSLLASIELLVATGVANALVLGSFVRDRGVKKRRFKYGSVADESAHGTDSDNRSRRPTVAERAWGSDEDLFRDIGFGVHSDLRDIADIEALPARPILPAKHFNNMRDWNFPEHAAGDDRTRHGSLPLSDAPSSSGPKKVSFFDVGGLLDDESSGSPSTVRRQSTISSKGPATTTPPPSVLPAGASGFRRGSQAFLQDLGGLLGPFRSSSRDSGDSATELREFSPAVSPKTEFPPQLSPGAEEEEEEEEEAQKEDHYGSSQQQQQHKQQPPPYEGYGRPSEDVGGVVSPS</sequence>
<feature type="transmembrane region" description="Helical" evidence="7">
    <location>
        <begin position="251"/>
        <end position="276"/>
    </location>
</feature>